<proteinExistence type="predicted"/>
<feature type="transmembrane region" description="Helical" evidence="2">
    <location>
        <begin position="152"/>
        <end position="170"/>
    </location>
</feature>
<name>A0ABU1ZYE4_9CORY</name>
<organism evidence="3 4">
    <name type="scientific">Corynebacterium guangdongense</name>
    <dbReference type="NCBI Taxonomy" id="1783348"/>
    <lineage>
        <taxon>Bacteria</taxon>
        <taxon>Bacillati</taxon>
        <taxon>Actinomycetota</taxon>
        <taxon>Actinomycetes</taxon>
        <taxon>Mycobacteriales</taxon>
        <taxon>Corynebacteriaceae</taxon>
        <taxon>Corynebacterium</taxon>
    </lineage>
</organism>
<dbReference type="Pfam" id="PF14256">
    <property type="entry name" value="YwiC"/>
    <property type="match status" value="1"/>
</dbReference>
<feature type="region of interest" description="Disordered" evidence="1">
    <location>
        <begin position="1"/>
        <end position="25"/>
    </location>
</feature>
<keyword evidence="2" id="KW-0812">Transmembrane</keyword>
<evidence type="ECO:0000313" key="3">
    <source>
        <dbReference type="EMBL" id="MDR7329944.1"/>
    </source>
</evidence>
<reference evidence="3" key="1">
    <citation type="submission" date="2023-07" db="EMBL/GenBank/DDBJ databases">
        <title>Sequencing the genomes of 1000 actinobacteria strains.</title>
        <authorList>
            <person name="Klenk H.-P."/>
        </authorList>
    </citation>
    <scope>NUCLEOTIDE SEQUENCE</scope>
    <source>
        <strain evidence="3">DSM 107476</strain>
    </source>
</reference>
<evidence type="ECO:0000313" key="4">
    <source>
        <dbReference type="Proteomes" id="UP001180840"/>
    </source>
</evidence>
<keyword evidence="4" id="KW-1185">Reference proteome</keyword>
<feature type="transmembrane region" description="Helical" evidence="2">
    <location>
        <begin position="66"/>
        <end position="89"/>
    </location>
</feature>
<feature type="transmembrane region" description="Helical" evidence="2">
    <location>
        <begin position="240"/>
        <end position="261"/>
    </location>
</feature>
<sequence length="294" mass="31134">MATTIPQDRSPATRPRPSGRRKGISPWIPNQHGAWAMLITPAVLGVLAAALGWARTAPGQRSVGDLLTVGLIVFAWFTGYAAFFAFGLVARARTARRRRDYLPPVGVYGALCAAALVGVLLLRPATAVWALPYLPLVAVAVWETHRRRPRSLVSGTSTTLASALLLPVLADVGGWPLTWTGPVAVSGVFLALYFTGTIPFVKTMIRERGNTGFLVGSVLYHLVAVLGLGVPVLAAPGRSWAGLLMAAVLALALARSVWFPLSARRGRGWTARQIGLAEIPLLLLAAATVVLALT</sequence>
<keyword evidence="2" id="KW-0472">Membrane</keyword>
<dbReference type="RefSeq" id="WP_290195181.1">
    <property type="nucleotide sequence ID" value="NZ_CP047654.1"/>
</dbReference>
<feature type="transmembrane region" description="Helical" evidence="2">
    <location>
        <begin position="273"/>
        <end position="293"/>
    </location>
</feature>
<gene>
    <name evidence="3" type="ORF">J2S39_001620</name>
</gene>
<protein>
    <recommendedName>
        <fullName evidence="5">YwiC-like protein</fullName>
    </recommendedName>
</protein>
<feature type="transmembrane region" description="Helical" evidence="2">
    <location>
        <begin position="213"/>
        <end position="234"/>
    </location>
</feature>
<dbReference type="EMBL" id="JAVDXZ010000001">
    <property type="protein sequence ID" value="MDR7329944.1"/>
    <property type="molecule type" value="Genomic_DNA"/>
</dbReference>
<dbReference type="Proteomes" id="UP001180840">
    <property type="component" value="Unassembled WGS sequence"/>
</dbReference>
<dbReference type="InterPro" id="IPR025576">
    <property type="entry name" value="YwiC"/>
</dbReference>
<keyword evidence="2" id="KW-1133">Transmembrane helix</keyword>
<accession>A0ABU1ZYE4</accession>
<evidence type="ECO:0000256" key="1">
    <source>
        <dbReference type="SAM" id="MobiDB-lite"/>
    </source>
</evidence>
<feature type="transmembrane region" description="Helical" evidence="2">
    <location>
        <begin position="34"/>
        <end position="54"/>
    </location>
</feature>
<feature type="transmembrane region" description="Helical" evidence="2">
    <location>
        <begin position="182"/>
        <end position="201"/>
    </location>
</feature>
<evidence type="ECO:0000256" key="2">
    <source>
        <dbReference type="SAM" id="Phobius"/>
    </source>
</evidence>
<comment type="caution">
    <text evidence="3">The sequence shown here is derived from an EMBL/GenBank/DDBJ whole genome shotgun (WGS) entry which is preliminary data.</text>
</comment>
<feature type="transmembrane region" description="Helical" evidence="2">
    <location>
        <begin position="127"/>
        <end position="145"/>
    </location>
</feature>
<evidence type="ECO:0008006" key="5">
    <source>
        <dbReference type="Google" id="ProtNLM"/>
    </source>
</evidence>
<feature type="transmembrane region" description="Helical" evidence="2">
    <location>
        <begin position="101"/>
        <end position="121"/>
    </location>
</feature>